<reference evidence="3" key="1">
    <citation type="submission" date="2020-11" db="EMBL/GenBank/DDBJ databases">
        <authorList>
            <consortium name="DOE Joint Genome Institute"/>
            <person name="Ahrendt S."/>
            <person name="Riley R."/>
            <person name="Andreopoulos W."/>
            <person name="Labutti K."/>
            <person name="Pangilinan J."/>
            <person name="Ruiz-Duenas F.J."/>
            <person name="Barrasa J.M."/>
            <person name="Sanchez-Garcia M."/>
            <person name="Camarero S."/>
            <person name="Miyauchi S."/>
            <person name="Serrano A."/>
            <person name="Linde D."/>
            <person name="Babiker R."/>
            <person name="Drula E."/>
            <person name="Ayuso-Fernandez I."/>
            <person name="Pacheco R."/>
            <person name="Padilla G."/>
            <person name="Ferreira P."/>
            <person name="Barriuso J."/>
            <person name="Kellner H."/>
            <person name="Castanera R."/>
            <person name="Alfaro M."/>
            <person name="Ramirez L."/>
            <person name="Pisabarro A.G."/>
            <person name="Kuo A."/>
            <person name="Tritt A."/>
            <person name="Lipzen A."/>
            <person name="He G."/>
            <person name="Yan M."/>
            <person name="Ng V."/>
            <person name="Cullen D."/>
            <person name="Martin F."/>
            <person name="Rosso M.-N."/>
            <person name="Henrissat B."/>
            <person name="Hibbett D."/>
            <person name="Martinez A.T."/>
            <person name="Grigoriev I.V."/>
        </authorList>
    </citation>
    <scope>NUCLEOTIDE SEQUENCE</scope>
    <source>
        <strain evidence="3">CBS 506.95</strain>
    </source>
</reference>
<feature type="compositionally biased region" description="Polar residues" evidence="1">
    <location>
        <begin position="370"/>
        <end position="390"/>
    </location>
</feature>
<feature type="compositionally biased region" description="Low complexity" evidence="1">
    <location>
        <begin position="231"/>
        <end position="248"/>
    </location>
</feature>
<protein>
    <submittedName>
        <fullName evidence="3">Uncharacterized protein</fullName>
    </submittedName>
</protein>
<sequence>MYARGHRWPKCAVMEKYSNCEISHSPRGFCRVLRLSFSQPSRRRLAFHLCPRGRSSSCRYSQQFTRSFQQVSFSLSSFLFRVLFFTPVTKAANNTMASSETKNIDDGNPSIQYVGDSWYRRGLGKDFLNTATISKVKGEYATLNFTGSLISVYARVNQSTTAQNFTISSYQVDGGPISNVSRTANETTYRVALFQSSSLPEGNHTLVVTNETDDLPLILDYFMVSSGEPLSTSSAPSPTSQMTSSATSFPASVPDSQNIKKSTDKAAIVGGTIGGVVILLLGLAAFWWRRRRVLGSLGNPNTVQTPMSYTHEPHRPQFKSYTNTTAYTSVSPFLTSPTLESSTSKSTQSGDVQSSSAFIDRHESLYGLSTTTQEPVSPYSSHPTTQSTGRPSFLESDASQSQSGTIISPPPPPYHSRLSLEKKRT</sequence>
<dbReference type="Proteomes" id="UP000807306">
    <property type="component" value="Unassembled WGS sequence"/>
</dbReference>
<feature type="region of interest" description="Disordered" evidence="1">
    <location>
        <begin position="370"/>
        <end position="425"/>
    </location>
</feature>
<organism evidence="3 4">
    <name type="scientific">Crepidotus variabilis</name>
    <dbReference type="NCBI Taxonomy" id="179855"/>
    <lineage>
        <taxon>Eukaryota</taxon>
        <taxon>Fungi</taxon>
        <taxon>Dikarya</taxon>
        <taxon>Basidiomycota</taxon>
        <taxon>Agaricomycotina</taxon>
        <taxon>Agaricomycetes</taxon>
        <taxon>Agaricomycetidae</taxon>
        <taxon>Agaricales</taxon>
        <taxon>Agaricineae</taxon>
        <taxon>Crepidotaceae</taxon>
        <taxon>Crepidotus</taxon>
    </lineage>
</organism>
<gene>
    <name evidence="3" type="ORF">CPB83DRAFT_859292</name>
</gene>
<proteinExistence type="predicted"/>
<feature type="region of interest" description="Disordered" evidence="1">
    <location>
        <begin position="336"/>
        <end position="355"/>
    </location>
</feature>
<comment type="caution">
    <text evidence="3">The sequence shown here is derived from an EMBL/GenBank/DDBJ whole genome shotgun (WGS) entry which is preliminary data.</text>
</comment>
<evidence type="ECO:0000313" key="4">
    <source>
        <dbReference type="Proteomes" id="UP000807306"/>
    </source>
</evidence>
<dbReference type="AlphaFoldDB" id="A0A9P6EAW5"/>
<feature type="transmembrane region" description="Helical" evidence="2">
    <location>
        <begin position="266"/>
        <end position="288"/>
    </location>
</feature>
<dbReference type="OrthoDB" id="3265734at2759"/>
<feature type="region of interest" description="Disordered" evidence="1">
    <location>
        <begin position="230"/>
        <end position="257"/>
    </location>
</feature>
<evidence type="ECO:0000256" key="2">
    <source>
        <dbReference type="SAM" id="Phobius"/>
    </source>
</evidence>
<keyword evidence="2" id="KW-0812">Transmembrane</keyword>
<dbReference type="EMBL" id="MU157882">
    <property type="protein sequence ID" value="KAF9525612.1"/>
    <property type="molecule type" value="Genomic_DNA"/>
</dbReference>
<dbReference type="CDD" id="cd12087">
    <property type="entry name" value="TM_EGFR-like"/>
    <property type="match status" value="1"/>
</dbReference>
<evidence type="ECO:0000256" key="1">
    <source>
        <dbReference type="SAM" id="MobiDB-lite"/>
    </source>
</evidence>
<dbReference type="Gene3D" id="2.60.120.260">
    <property type="entry name" value="Galactose-binding domain-like"/>
    <property type="match status" value="1"/>
</dbReference>
<accession>A0A9P6EAW5</accession>
<evidence type="ECO:0000313" key="3">
    <source>
        <dbReference type="EMBL" id="KAF9525612.1"/>
    </source>
</evidence>
<keyword evidence="2" id="KW-0472">Membrane</keyword>
<keyword evidence="4" id="KW-1185">Reference proteome</keyword>
<feature type="compositionally biased region" description="Polar residues" evidence="1">
    <location>
        <begin position="397"/>
        <end position="406"/>
    </location>
</feature>
<name>A0A9P6EAW5_9AGAR</name>
<keyword evidence="2" id="KW-1133">Transmembrane helix</keyword>